<evidence type="ECO:0000256" key="12">
    <source>
        <dbReference type="RuleBase" id="RU004516"/>
    </source>
</evidence>
<comment type="caution">
    <text evidence="13">The sequence shown here is derived from an EMBL/GenBank/DDBJ whole genome shotgun (WGS) entry which is preliminary data.</text>
</comment>
<dbReference type="InterPro" id="IPR001544">
    <property type="entry name" value="Aminotrans_IV"/>
</dbReference>
<gene>
    <name evidence="13" type="ORF">OM075_14205</name>
</gene>
<dbReference type="EMBL" id="JAPDPJ010000033">
    <property type="protein sequence ID" value="MCW3787624.1"/>
    <property type="molecule type" value="Genomic_DNA"/>
</dbReference>
<dbReference type="Gene3D" id="3.30.470.10">
    <property type="match status" value="1"/>
</dbReference>
<dbReference type="GO" id="GO:0004084">
    <property type="term" value="F:branched-chain-amino-acid transaminase activity"/>
    <property type="evidence" value="ECO:0007669"/>
    <property type="project" value="UniProtKB-EC"/>
</dbReference>
<keyword evidence="13" id="KW-0032">Aminotransferase</keyword>
<evidence type="ECO:0000256" key="8">
    <source>
        <dbReference type="ARBA" id="ARBA00048212"/>
    </source>
</evidence>
<organism evidence="13 14">
    <name type="scientific">Plebeiibacterium sediminum</name>
    <dbReference type="NCBI Taxonomy" id="2992112"/>
    <lineage>
        <taxon>Bacteria</taxon>
        <taxon>Pseudomonadati</taxon>
        <taxon>Bacteroidota</taxon>
        <taxon>Bacteroidia</taxon>
        <taxon>Marinilabiliales</taxon>
        <taxon>Marinilabiliaceae</taxon>
        <taxon>Plebeiibacterium</taxon>
    </lineage>
</organism>
<evidence type="ECO:0000256" key="5">
    <source>
        <dbReference type="ARBA" id="ARBA00009320"/>
    </source>
</evidence>
<evidence type="ECO:0000313" key="13">
    <source>
        <dbReference type="EMBL" id="MCW3787624.1"/>
    </source>
</evidence>
<comment type="similarity">
    <text evidence="5 11">Belongs to the class-IV pyridoxal-phosphate-dependent aminotransferase family.</text>
</comment>
<dbReference type="InterPro" id="IPR043132">
    <property type="entry name" value="BCAT-like_C"/>
</dbReference>
<proteinExistence type="inferred from homology"/>
<dbReference type="GO" id="GO:0005829">
    <property type="term" value="C:cytosol"/>
    <property type="evidence" value="ECO:0007669"/>
    <property type="project" value="TreeGrafter"/>
</dbReference>
<dbReference type="InterPro" id="IPR050571">
    <property type="entry name" value="Class-IV_PLP-Dep_Aminotrnsfr"/>
</dbReference>
<evidence type="ECO:0000256" key="4">
    <source>
        <dbReference type="ARBA" id="ARBA00005072"/>
    </source>
</evidence>
<dbReference type="InterPro" id="IPR043131">
    <property type="entry name" value="BCAT-like_N"/>
</dbReference>
<evidence type="ECO:0000256" key="3">
    <source>
        <dbReference type="ARBA" id="ARBA00004931"/>
    </source>
</evidence>
<dbReference type="Proteomes" id="UP001209229">
    <property type="component" value="Unassembled WGS sequence"/>
</dbReference>
<evidence type="ECO:0000256" key="10">
    <source>
        <dbReference type="ARBA" id="ARBA00049229"/>
    </source>
</evidence>
<dbReference type="Pfam" id="PF01063">
    <property type="entry name" value="Aminotran_4"/>
    <property type="match status" value="1"/>
</dbReference>
<dbReference type="EC" id="2.6.1.42" evidence="6"/>
<reference evidence="13" key="1">
    <citation type="submission" date="2022-10" db="EMBL/GenBank/DDBJ databases">
        <authorList>
            <person name="Yu W.X."/>
        </authorList>
    </citation>
    <scope>NUCLEOTIDE SEQUENCE</scope>
    <source>
        <strain evidence="13">AAT</strain>
    </source>
</reference>
<evidence type="ECO:0000256" key="1">
    <source>
        <dbReference type="ARBA" id="ARBA00001933"/>
    </source>
</evidence>
<evidence type="ECO:0000256" key="11">
    <source>
        <dbReference type="RuleBase" id="RU004106"/>
    </source>
</evidence>
<dbReference type="SUPFAM" id="SSF56752">
    <property type="entry name" value="D-aminoacid aminotransferase-like PLP-dependent enzymes"/>
    <property type="match status" value="1"/>
</dbReference>
<evidence type="ECO:0000256" key="2">
    <source>
        <dbReference type="ARBA" id="ARBA00004824"/>
    </source>
</evidence>
<dbReference type="RefSeq" id="WP_301191189.1">
    <property type="nucleotide sequence ID" value="NZ_JAPDPJ010000033.1"/>
</dbReference>
<protein>
    <recommendedName>
        <fullName evidence="6">branched-chain-amino-acid transaminase</fullName>
        <ecNumber evidence="6">2.6.1.42</ecNumber>
    </recommendedName>
</protein>
<dbReference type="Gene3D" id="3.20.10.10">
    <property type="entry name" value="D-amino Acid Aminotransferase, subunit A, domain 2"/>
    <property type="match status" value="1"/>
</dbReference>
<comment type="pathway">
    <text evidence="2">Amino-acid biosynthesis; L-isoleucine biosynthesis; L-isoleucine from 2-oxobutanoate: step 4/4.</text>
</comment>
<dbReference type="InterPro" id="IPR036038">
    <property type="entry name" value="Aminotransferase-like"/>
</dbReference>
<dbReference type="PANTHER" id="PTHR42743:SF11">
    <property type="entry name" value="AMINODEOXYCHORISMATE LYASE"/>
    <property type="match status" value="1"/>
</dbReference>
<keyword evidence="14" id="KW-1185">Reference proteome</keyword>
<dbReference type="PROSITE" id="PS00770">
    <property type="entry name" value="AA_TRANSFER_CLASS_4"/>
    <property type="match status" value="1"/>
</dbReference>
<name>A0AAE3M5Q9_9BACT</name>
<dbReference type="PANTHER" id="PTHR42743">
    <property type="entry name" value="AMINO-ACID AMINOTRANSFERASE"/>
    <property type="match status" value="1"/>
</dbReference>
<evidence type="ECO:0000256" key="6">
    <source>
        <dbReference type="ARBA" id="ARBA00013053"/>
    </source>
</evidence>
<evidence type="ECO:0000256" key="7">
    <source>
        <dbReference type="ARBA" id="ARBA00022898"/>
    </source>
</evidence>
<comment type="catalytic activity">
    <reaction evidence="9">
        <text>L-isoleucine + 2-oxoglutarate = (S)-3-methyl-2-oxopentanoate + L-glutamate</text>
        <dbReference type="Rhea" id="RHEA:24801"/>
        <dbReference type="ChEBI" id="CHEBI:16810"/>
        <dbReference type="ChEBI" id="CHEBI:29985"/>
        <dbReference type="ChEBI" id="CHEBI:35146"/>
        <dbReference type="ChEBI" id="CHEBI:58045"/>
        <dbReference type="EC" id="2.6.1.42"/>
    </reaction>
</comment>
<dbReference type="GO" id="GO:0046394">
    <property type="term" value="P:carboxylic acid biosynthetic process"/>
    <property type="evidence" value="ECO:0007669"/>
    <property type="project" value="UniProtKB-ARBA"/>
</dbReference>
<comment type="catalytic activity">
    <reaction evidence="10">
        <text>L-leucine + 2-oxoglutarate = 4-methyl-2-oxopentanoate + L-glutamate</text>
        <dbReference type="Rhea" id="RHEA:18321"/>
        <dbReference type="ChEBI" id="CHEBI:16810"/>
        <dbReference type="ChEBI" id="CHEBI:17865"/>
        <dbReference type="ChEBI" id="CHEBI:29985"/>
        <dbReference type="ChEBI" id="CHEBI:57427"/>
        <dbReference type="EC" id="2.6.1.42"/>
    </reaction>
</comment>
<comment type="cofactor">
    <cofactor evidence="1 12">
        <name>pyridoxal 5'-phosphate</name>
        <dbReference type="ChEBI" id="CHEBI:597326"/>
    </cofactor>
</comment>
<comment type="pathway">
    <text evidence="4">Amino-acid biosynthesis; L-leucine biosynthesis; L-leucine from 3-methyl-2-oxobutanoate: step 4/4.</text>
</comment>
<sequence length="266" mass="30575">MNIKGNHIIYNGKLLLASEITTPDPSLYAVIYEVFRIENYKPLFIHDHLVRMFNSLQKAVTKVSFSKDDIINDIDNLISNENIKDGNIKISCFSTKNTVETLLIHYIPTFYPSDEMYNNGVSTILLHAERENPNIKIDNTSTRKKAIDILNNSHHYEALLVNHDDLITEGSKSNIFFIHGDHIYTSPEHFILPGIMRSKVIDCILKEDIELRFECLNINQLQHIDAAFITGTSPRILPISQIDNFKLDVNNKLLRLLMKDLAELIR</sequence>
<dbReference type="AlphaFoldDB" id="A0AAE3M5Q9"/>
<keyword evidence="7 12" id="KW-0663">Pyridoxal phosphate</keyword>
<keyword evidence="13" id="KW-0808">Transferase</keyword>
<evidence type="ECO:0000313" key="14">
    <source>
        <dbReference type="Proteomes" id="UP001209229"/>
    </source>
</evidence>
<evidence type="ECO:0000256" key="9">
    <source>
        <dbReference type="ARBA" id="ARBA00048798"/>
    </source>
</evidence>
<comment type="pathway">
    <text evidence="3">Amino-acid biosynthesis; L-valine biosynthesis; L-valine from pyruvate: step 4/4.</text>
</comment>
<comment type="catalytic activity">
    <reaction evidence="8">
        <text>L-valine + 2-oxoglutarate = 3-methyl-2-oxobutanoate + L-glutamate</text>
        <dbReference type="Rhea" id="RHEA:24813"/>
        <dbReference type="ChEBI" id="CHEBI:11851"/>
        <dbReference type="ChEBI" id="CHEBI:16810"/>
        <dbReference type="ChEBI" id="CHEBI:29985"/>
        <dbReference type="ChEBI" id="CHEBI:57762"/>
        <dbReference type="EC" id="2.6.1.42"/>
    </reaction>
</comment>
<accession>A0AAE3M5Q9</accession>
<dbReference type="InterPro" id="IPR018300">
    <property type="entry name" value="Aminotrans_IV_CS"/>
</dbReference>